<dbReference type="NCBIfam" id="TIGR02100">
    <property type="entry name" value="glgX_debranch"/>
    <property type="match status" value="1"/>
</dbReference>
<organism evidence="6 7">
    <name type="scientific">Bosea psychrotolerans</name>
    <dbReference type="NCBI Taxonomy" id="1871628"/>
    <lineage>
        <taxon>Bacteria</taxon>
        <taxon>Pseudomonadati</taxon>
        <taxon>Pseudomonadota</taxon>
        <taxon>Alphaproteobacteria</taxon>
        <taxon>Hyphomicrobiales</taxon>
        <taxon>Boseaceae</taxon>
        <taxon>Bosea</taxon>
    </lineage>
</organism>
<reference evidence="6 7" key="1">
    <citation type="submission" date="2018-01" db="EMBL/GenBank/DDBJ databases">
        <title>Genomic Encyclopedia of Type Strains, Phase III (KMG-III): the genomes of soil and plant-associated and newly described type strains.</title>
        <authorList>
            <person name="Whitman W."/>
        </authorList>
    </citation>
    <scope>NUCLEOTIDE SEQUENCE [LARGE SCALE GENOMIC DNA]</scope>
    <source>
        <strain evidence="6 7">1131</strain>
    </source>
</reference>
<sequence>MADAWRIAPCALPARMGASITRDGVAFAVFSRNGDSVQLCLFDDDGEREIARLPLPCRSGDIHHGLLPNAKPGLRYGLRVEGPWQPERGHRFDATKLLVDPYATLIDRPFRWVSALAAPPSAGMDTAALVPRCIAVGSEPVQVRPGREQTPAFVYELGVKSFTMRHPDIPQPLRGTLAALTAEPVLAHLQRLGVSHVELMPVAAWMDERHLPPLGLSNAWGYNPVNFFALDPRLAPGGEADLRALCAAYAQAGIGVILDIVLNHTAESDEHGATICLRGLDNAVYYRHATDDPGKLINDTGCGHTLALDRAPVLRMATDALRHWRACGVAGFRFDLGTVMGRSDTGFSAEAPLFAALLQDPDLANALLIAEPWDIGPGGYRLGEFPSPFTEWNGRYRDDIRRFWRGDGAAGALATRLSGSADLFAGRHRGPNASINFIAAHDGFTLADLVAYAAKHNEANGEDNRDGDNDSHSWNNGLEGASEDAAVKAARERDIRALLATLFLSRSIPMLTAGDELGRTQFGNNNAYAQDNDGFWLDWAGADLELIAFVARLATLRGEYPLIRGESFLTGQPSEGSERPDATWLSADGAPLADADWHGLDVFGLLLAGPHDAVLIAFNRRDQPAVFAPPDALAGRAWRQVFCSSSAGGAAQLPPRSVSLFAEASRPTP</sequence>
<dbReference type="InterPro" id="IPR004193">
    <property type="entry name" value="Glyco_hydro_13_N"/>
</dbReference>
<dbReference type="AlphaFoldDB" id="A0A2S4MQR0"/>
<proteinExistence type="inferred from homology"/>
<dbReference type="Proteomes" id="UP000236919">
    <property type="component" value="Unassembled WGS sequence"/>
</dbReference>
<dbReference type="GO" id="GO:0004135">
    <property type="term" value="F:amylo-alpha-1,6-glucosidase activity"/>
    <property type="evidence" value="ECO:0007669"/>
    <property type="project" value="InterPro"/>
</dbReference>
<keyword evidence="7" id="KW-1185">Reference proteome</keyword>
<dbReference type="InterPro" id="IPR014756">
    <property type="entry name" value="Ig_E-set"/>
</dbReference>
<dbReference type="Gene3D" id="2.60.40.10">
    <property type="entry name" value="Immunoglobulins"/>
    <property type="match status" value="1"/>
</dbReference>
<dbReference type="InterPro" id="IPR011837">
    <property type="entry name" value="Glycogen_debranch_GlgX"/>
</dbReference>
<dbReference type="InterPro" id="IPR013783">
    <property type="entry name" value="Ig-like_fold"/>
</dbReference>
<keyword evidence="3" id="KW-0326">Glycosidase</keyword>
<dbReference type="Pfam" id="PF02922">
    <property type="entry name" value="CBM_48"/>
    <property type="match status" value="1"/>
</dbReference>
<dbReference type="CDD" id="cd02856">
    <property type="entry name" value="E_set_GDE_Isoamylase_N"/>
    <property type="match status" value="1"/>
</dbReference>
<evidence type="ECO:0000313" key="7">
    <source>
        <dbReference type="Proteomes" id="UP000236919"/>
    </source>
</evidence>
<dbReference type="SUPFAM" id="SSF51011">
    <property type="entry name" value="Glycosyl hydrolase domain"/>
    <property type="match status" value="1"/>
</dbReference>
<dbReference type="Gene3D" id="3.20.20.80">
    <property type="entry name" value="Glycosidases"/>
    <property type="match status" value="1"/>
</dbReference>
<dbReference type="CDD" id="cd11326">
    <property type="entry name" value="AmyAc_Glg_debranch"/>
    <property type="match status" value="1"/>
</dbReference>
<protein>
    <submittedName>
        <fullName evidence="6">Glycogen operon protein</fullName>
    </submittedName>
</protein>
<evidence type="ECO:0000259" key="5">
    <source>
        <dbReference type="SMART" id="SM00642"/>
    </source>
</evidence>
<accession>A0A2S4MQR0</accession>
<evidence type="ECO:0000313" key="6">
    <source>
        <dbReference type="EMBL" id="POR57083.1"/>
    </source>
</evidence>
<name>A0A2S4MQR0_9HYPH</name>
<feature type="domain" description="Glycosyl hydrolase family 13 catalytic" evidence="5">
    <location>
        <begin position="156"/>
        <end position="557"/>
    </location>
</feature>
<dbReference type="RefSeq" id="WP_245928051.1">
    <property type="nucleotide sequence ID" value="NZ_PQFZ01000001.1"/>
</dbReference>
<keyword evidence="2" id="KW-0378">Hydrolase</keyword>
<dbReference type="InterPro" id="IPR006047">
    <property type="entry name" value="GH13_cat_dom"/>
</dbReference>
<comment type="caution">
    <text evidence="6">The sequence shown here is derived from an EMBL/GenBank/DDBJ whole genome shotgun (WGS) entry which is preliminary data.</text>
</comment>
<evidence type="ECO:0000256" key="3">
    <source>
        <dbReference type="ARBA" id="ARBA00023295"/>
    </source>
</evidence>
<evidence type="ECO:0000256" key="1">
    <source>
        <dbReference type="ARBA" id="ARBA00008061"/>
    </source>
</evidence>
<dbReference type="SUPFAM" id="SSF51445">
    <property type="entry name" value="(Trans)glycosidases"/>
    <property type="match status" value="1"/>
</dbReference>
<feature type="compositionally biased region" description="Basic and acidic residues" evidence="4">
    <location>
        <begin position="459"/>
        <end position="471"/>
    </location>
</feature>
<dbReference type="SMART" id="SM00642">
    <property type="entry name" value="Aamy"/>
    <property type="match status" value="1"/>
</dbReference>
<dbReference type="EMBL" id="PQFZ01000001">
    <property type="protein sequence ID" value="POR57083.1"/>
    <property type="molecule type" value="Genomic_DNA"/>
</dbReference>
<dbReference type="InterPro" id="IPR044505">
    <property type="entry name" value="GlgX_Isoamylase_N_E_set"/>
</dbReference>
<dbReference type="InterPro" id="IPR017853">
    <property type="entry name" value="GH"/>
</dbReference>
<feature type="region of interest" description="Disordered" evidence="4">
    <location>
        <begin position="459"/>
        <end position="478"/>
    </location>
</feature>
<evidence type="ECO:0000256" key="4">
    <source>
        <dbReference type="SAM" id="MobiDB-lite"/>
    </source>
</evidence>
<evidence type="ECO:0000256" key="2">
    <source>
        <dbReference type="ARBA" id="ARBA00022801"/>
    </source>
</evidence>
<dbReference type="GO" id="GO:0005980">
    <property type="term" value="P:glycogen catabolic process"/>
    <property type="evidence" value="ECO:0007669"/>
    <property type="project" value="InterPro"/>
</dbReference>
<comment type="similarity">
    <text evidence="1">Belongs to the glycosyl hydrolase 13 family.</text>
</comment>
<gene>
    <name evidence="6" type="ORF">CYD53_101609</name>
</gene>
<dbReference type="PANTHER" id="PTHR43002">
    <property type="entry name" value="GLYCOGEN DEBRANCHING ENZYME"/>
    <property type="match status" value="1"/>
</dbReference>
<dbReference type="SUPFAM" id="SSF81296">
    <property type="entry name" value="E set domains"/>
    <property type="match status" value="1"/>
</dbReference>